<gene>
    <name evidence="8" type="ORF">GCM10009547_11710</name>
</gene>
<dbReference type="SUPFAM" id="SSF88946">
    <property type="entry name" value="Sigma2 domain of RNA polymerase sigma factors"/>
    <property type="match status" value="1"/>
</dbReference>
<protein>
    <submittedName>
        <fullName evidence="8">Sigma-70 family RNA polymerase sigma factor</fullName>
    </submittedName>
</protein>
<dbReference type="InterPro" id="IPR013325">
    <property type="entry name" value="RNA_pol_sigma_r2"/>
</dbReference>
<dbReference type="InterPro" id="IPR014284">
    <property type="entry name" value="RNA_pol_sigma-70_dom"/>
</dbReference>
<dbReference type="Proteomes" id="UP001500957">
    <property type="component" value="Unassembled WGS sequence"/>
</dbReference>
<dbReference type="Pfam" id="PF08281">
    <property type="entry name" value="Sigma70_r4_2"/>
    <property type="match status" value="1"/>
</dbReference>
<feature type="region of interest" description="Disordered" evidence="5">
    <location>
        <begin position="176"/>
        <end position="196"/>
    </location>
</feature>
<dbReference type="Pfam" id="PF04542">
    <property type="entry name" value="Sigma70_r2"/>
    <property type="match status" value="1"/>
</dbReference>
<feature type="compositionally biased region" description="Low complexity" evidence="5">
    <location>
        <begin position="176"/>
        <end position="187"/>
    </location>
</feature>
<dbReference type="CDD" id="cd06171">
    <property type="entry name" value="Sigma70_r4"/>
    <property type="match status" value="1"/>
</dbReference>
<dbReference type="SUPFAM" id="SSF88659">
    <property type="entry name" value="Sigma3 and sigma4 domains of RNA polymerase sigma factors"/>
    <property type="match status" value="1"/>
</dbReference>
<dbReference type="InterPro" id="IPR013324">
    <property type="entry name" value="RNA_pol_sigma_r3/r4-like"/>
</dbReference>
<evidence type="ECO:0000256" key="3">
    <source>
        <dbReference type="ARBA" id="ARBA00023082"/>
    </source>
</evidence>
<dbReference type="Gene3D" id="1.10.1740.10">
    <property type="match status" value="1"/>
</dbReference>
<evidence type="ECO:0000259" key="6">
    <source>
        <dbReference type="Pfam" id="PF04542"/>
    </source>
</evidence>
<dbReference type="Gene3D" id="1.10.10.10">
    <property type="entry name" value="Winged helix-like DNA-binding domain superfamily/Winged helix DNA-binding domain"/>
    <property type="match status" value="1"/>
</dbReference>
<keyword evidence="4" id="KW-0804">Transcription</keyword>
<evidence type="ECO:0000256" key="5">
    <source>
        <dbReference type="SAM" id="MobiDB-lite"/>
    </source>
</evidence>
<dbReference type="InterPro" id="IPR007627">
    <property type="entry name" value="RNA_pol_sigma70_r2"/>
</dbReference>
<dbReference type="InterPro" id="IPR039425">
    <property type="entry name" value="RNA_pol_sigma-70-like"/>
</dbReference>
<dbReference type="EMBL" id="BAAAHE010000008">
    <property type="protein sequence ID" value="GAA0611322.1"/>
    <property type="molecule type" value="Genomic_DNA"/>
</dbReference>
<keyword evidence="3" id="KW-0731">Sigma factor</keyword>
<dbReference type="NCBIfam" id="TIGR02937">
    <property type="entry name" value="sigma70-ECF"/>
    <property type="match status" value="1"/>
</dbReference>
<sequence>MRDDEITAHALSAGRGDADAITAFVRATQADVWRYVAYLVDREHADDLTQETFLRALRGVRTYRGDVPARVWLLSIARRAAVDHFRKQGRSPAVAASLDADTTVADRIAPASPDPANAVSLQTLVAGLDPDRRAAFVLTQINGLSYEEAAVACGVPIGTIRSRVARAREDLLAAMQADSPAAAPAAKPARRLRRSR</sequence>
<evidence type="ECO:0000256" key="2">
    <source>
        <dbReference type="ARBA" id="ARBA00023015"/>
    </source>
</evidence>
<comment type="similarity">
    <text evidence="1">Belongs to the sigma-70 factor family. ECF subfamily.</text>
</comment>
<comment type="caution">
    <text evidence="8">The sequence shown here is derived from an EMBL/GenBank/DDBJ whole genome shotgun (WGS) entry which is preliminary data.</text>
</comment>
<dbReference type="InterPro" id="IPR013249">
    <property type="entry name" value="RNA_pol_sigma70_r4_t2"/>
</dbReference>
<reference evidence="8 9" key="1">
    <citation type="journal article" date="2019" name="Int. J. Syst. Evol. Microbiol.">
        <title>The Global Catalogue of Microorganisms (GCM) 10K type strain sequencing project: providing services to taxonomists for standard genome sequencing and annotation.</title>
        <authorList>
            <consortium name="The Broad Institute Genomics Platform"/>
            <consortium name="The Broad Institute Genome Sequencing Center for Infectious Disease"/>
            <person name="Wu L."/>
            <person name="Ma J."/>
        </authorList>
    </citation>
    <scope>NUCLEOTIDE SEQUENCE [LARGE SCALE GENOMIC DNA]</scope>
    <source>
        <strain evidence="8 9">JCM 10671</strain>
    </source>
</reference>
<keyword evidence="9" id="KW-1185">Reference proteome</keyword>
<dbReference type="PANTHER" id="PTHR43133:SF61">
    <property type="entry name" value="ECF RNA POLYMERASE SIGMA FACTOR SIGC"/>
    <property type="match status" value="1"/>
</dbReference>
<keyword evidence="2" id="KW-0805">Transcription regulation</keyword>
<organism evidence="8 9">
    <name type="scientific">Sporichthya brevicatena</name>
    <dbReference type="NCBI Taxonomy" id="171442"/>
    <lineage>
        <taxon>Bacteria</taxon>
        <taxon>Bacillati</taxon>
        <taxon>Actinomycetota</taxon>
        <taxon>Actinomycetes</taxon>
        <taxon>Sporichthyales</taxon>
        <taxon>Sporichthyaceae</taxon>
        <taxon>Sporichthya</taxon>
    </lineage>
</organism>
<evidence type="ECO:0000259" key="7">
    <source>
        <dbReference type="Pfam" id="PF08281"/>
    </source>
</evidence>
<evidence type="ECO:0000256" key="4">
    <source>
        <dbReference type="ARBA" id="ARBA00023163"/>
    </source>
</evidence>
<evidence type="ECO:0000313" key="9">
    <source>
        <dbReference type="Proteomes" id="UP001500957"/>
    </source>
</evidence>
<accession>A0ABN1GGX0</accession>
<dbReference type="InterPro" id="IPR036388">
    <property type="entry name" value="WH-like_DNA-bd_sf"/>
</dbReference>
<name>A0ABN1GGX0_9ACTN</name>
<dbReference type="PANTHER" id="PTHR43133">
    <property type="entry name" value="RNA POLYMERASE ECF-TYPE SIGMA FACTO"/>
    <property type="match status" value="1"/>
</dbReference>
<proteinExistence type="inferred from homology"/>
<feature type="domain" description="RNA polymerase sigma-70 region 2" evidence="6">
    <location>
        <begin position="25"/>
        <end position="90"/>
    </location>
</feature>
<feature type="domain" description="RNA polymerase sigma factor 70 region 4 type 2" evidence="7">
    <location>
        <begin position="120"/>
        <end position="171"/>
    </location>
</feature>
<evidence type="ECO:0000313" key="8">
    <source>
        <dbReference type="EMBL" id="GAA0611322.1"/>
    </source>
</evidence>
<dbReference type="RefSeq" id="WP_344602596.1">
    <property type="nucleotide sequence ID" value="NZ_BAAAHE010000008.1"/>
</dbReference>
<evidence type="ECO:0000256" key="1">
    <source>
        <dbReference type="ARBA" id="ARBA00010641"/>
    </source>
</evidence>